<sequence length="149" mass="17037">MSQANARFVRQFELEELLGLYKHLHKDDPELDGNEISGLWNEIMNDPYMKIIVVEKDGIVAASCVITIIKNLTRGARPYGLIENVVTHSAYRKQGFGRMALDKAIEYAKDYHCYKVMLLTGAKREGIHQFYESCGFLKGLKTGFIKKFD</sequence>
<dbReference type="PANTHER" id="PTHR13355:SF11">
    <property type="entry name" value="GLUCOSAMINE 6-PHOSPHATE N-ACETYLTRANSFERASE"/>
    <property type="match status" value="1"/>
</dbReference>
<dbReference type="InterPro" id="IPR039143">
    <property type="entry name" value="GNPNAT1-like"/>
</dbReference>
<dbReference type="Proteomes" id="UP000838686">
    <property type="component" value="Unassembled WGS sequence"/>
</dbReference>
<reference evidence="2" key="1">
    <citation type="submission" date="2022-01" db="EMBL/GenBank/DDBJ databases">
        <authorList>
            <person name="Criscuolo A."/>
        </authorList>
    </citation>
    <scope>NUCLEOTIDE SEQUENCE</scope>
    <source>
        <strain evidence="2">CIP111893</strain>
    </source>
</reference>
<evidence type="ECO:0000313" key="2">
    <source>
        <dbReference type="EMBL" id="CAH1200460.1"/>
    </source>
</evidence>
<organism evidence="2 3">
    <name type="scientific">Paenibacillus plantiphilus</name>
    <dbReference type="NCBI Taxonomy" id="2905650"/>
    <lineage>
        <taxon>Bacteria</taxon>
        <taxon>Bacillati</taxon>
        <taxon>Bacillota</taxon>
        <taxon>Bacilli</taxon>
        <taxon>Bacillales</taxon>
        <taxon>Paenibacillaceae</taxon>
        <taxon>Paenibacillus</taxon>
    </lineage>
</organism>
<evidence type="ECO:0000259" key="1">
    <source>
        <dbReference type="PROSITE" id="PS51186"/>
    </source>
</evidence>
<dbReference type="RefSeq" id="WP_236339744.1">
    <property type="nucleotide sequence ID" value="NZ_CAKMMF010000006.1"/>
</dbReference>
<dbReference type="SUPFAM" id="SSF55729">
    <property type="entry name" value="Acyl-CoA N-acyltransferases (Nat)"/>
    <property type="match status" value="1"/>
</dbReference>
<evidence type="ECO:0000313" key="3">
    <source>
        <dbReference type="Proteomes" id="UP000838686"/>
    </source>
</evidence>
<comment type="caution">
    <text evidence="2">The sequence shown here is derived from an EMBL/GenBank/DDBJ whole genome shotgun (WGS) entry which is preliminary data.</text>
</comment>
<dbReference type="CDD" id="cd04301">
    <property type="entry name" value="NAT_SF"/>
    <property type="match status" value="1"/>
</dbReference>
<name>A0ABN8G5P7_9BACL</name>
<gene>
    <name evidence="2" type="ORF">PAECIP111893_01386</name>
</gene>
<dbReference type="PANTHER" id="PTHR13355">
    <property type="entry name" value="GLUCOSAMINE 6-PHOSPHATE N-ACETYLTRANSFERASE"/>
    <property type="match status" value="1"/>
</dbReference>
<proteinExistence type="predicted"/>
<dbReference type="InterPro" id="IPR016181">
    <property type="entry name" value="Acyl_CoA_acyltransferase"/>
</dbReference>
<dbReference type="Gene3D" id="3.40.630.30">
    <property type="match status" value="1"/>
</dbReference>
<dbReference type="EMBL" id="CAKMMF010000006">
    <property type="protein sequence ID" value="CAH1200460.1"/>
    <property type="molecule type" value="Genomic_DNA"/>
</dbReference>
<dbReference type="Pfam" id="PF00583">
    <property type="entry name" value="Acetyltransf_1"/>
    <property type="match status" value="1"/>
</dbReference>
<keyword evidence="3" id="KW-1185">Reference proteome</keyword>
<feature type="domain" description="N-acetyltransferase" evidence="1">
    <location>
        <begin position="7"/>
        <end position="149"/>
    </location>
</feature>
<protein>
    <recommendedName>
        <fullName evidence="1">N-acetyltransferase domain-containing protein</fullName>
    </recommendedName>
</protein>
<dbReference type="PROSITE" id="PS51186">
    <property type="entry name" value="GNAT"/>
    <property type="match status" value="1"/>
</dbReference>
<accession>A0ABN8G5P7</accession>
<dbReference type="InterPro" id="IPR000182">
    <property type="entry name" value="GNAT_dom"/>
</dbReference>